<dbReference type="PANTHER" id="PTHR47966:SF51">
    <property type="entry name" value="BETA-SITE APP-CLEAVING ENZYME, ISOFORM A-RELATED"/>
    <property type="match status" value="1"/>
</dbReference>
<dbReference type="Proteomes" id="UP001652625">
    <property type="component" value="Chromosome 02"/>
</dbReference>
<evidence type="ECO:0000313" key="6">
    <source>
        <dbReference type="RefSeq" id="XP_065646786.1"/>
    </source>
</evidence>
<proteinExistence type="inferred from homology"/>
<dbReference type="Gene3D" id="2.40.70.10">
    <property type="entry name" value="Acid Proteases"/>
    <property type="match status" value="3"/>
</dbReference>
<keyword evidence="2" id="KW-0378">Hydrolase</keyword>
<evidence type="ECO:0000256" key="1">
    <source>
        <dbReference type="ARBA" id="ARBA00007447"/>
    </source>
</evidence>
<evidence type="ECO:0000256" key="2">
    <source>
        <dbReference type="RuleBase" id="RU000454"/>
    </source>
</evidence>
<reference evidence="6" key="2">
    <citation type="submission" date="2025-08" db="UniProtKB">
        <authorList>
            <consortium name="RefSeq"/>
        </authorList>
    </citation>
    <scope>IDENTIFICATION</scope>
</reference>
<feature type="signal peptide" evidence="3">
    <location>
        <begin position="1"/>
        <end position="18"/>
    </location>
</feature>
<evidence type="ECO:0000259" key="4">
    <source>
        <dbReference type="PROSITE" id="PS51767"/>
    </source>
</evidence>
<dbReference type="GO" id="GO:0006508">
    <property type="term" value="P:proteolysis"/>
    <property type="evidence" value="ECO:0007669"/>
    <property type="project" value="UniProtKB-KW"/>
</dbReference>
<evidence type="ECO:0000313" key="5">
    <source>
        <dbReference type="Proteomes" id="UP001652625"/>
    </source>
</evidence>
<dbReference type="GeneID" id="100203582"/>
<dbReference type="PROSITE" id="PS51767">
    <property type="entry name" value="PEPTIDASE_A1"/>
    <property type="match status" value="1"/>
</dbReference>
<reference evidence="5" key="1">
    <citation type="submission" date="2025-05" db="UniProtKB">
        <authorList>
            <consortium name="RefSeq"/>
        </authorList>
    </citation>
    <scope>NUCLEOTIDE SEQUENCE [LARGE SCALE GENOMIC DNA]</scope>
</reference>
<dbReference type="InterPro" id="IPR033121">
    <property type="entry name" value="PEPTIDASE_A1"/>
</dbReference>
<protein>
    <submittedName>
        <fullName evidence="6">Lysosomal aspartic protease isoform X2</fullName>
    </submittedName>
</protein>
<evidence type="ECO:0000256" key="3">
    <source>
        <dbReference type="SAM" id="SignalP"/>
    </source>
</evidence>
<keyword evidence="2 6" id="KW-0645">Protease</keyword>
<name>A0ABM4BCW8_HYDVU</name>
<dbReference type="InterPro" id="IPR001969">
    <property type="entry name" value="Aspartic_peptidase_AS"/>
</dbReference>
<dbReference type="InterPro" id="IPR001461">
    <property type="entry name" value="Aspartic_peptidase_A1"/>
</dbReference>
<dbReference type="PROSITE" id="PS00141">
    <property type="entry name" value="ASP_PROTEASE"/>
    <property type="match status" value="2"/>
</dbReference>
<comment type="similarity">
    <text evidence="1 2">Belongs to the peptidase A1 family.</text>
</comment>
<accession>A0ABM4BCW8</accession>
<dbReference type="SUPFAM" id="SSF50630">
    <property type="entry name" value="Acid proteases"/>
    <property type="match status" value="1"/>
</dbReference>
<dbReference type="RefSeq" id="XP_065646786.1">
    <property type="nucleotide sequence ID" value="XM_065790714.1"/>
</dbReference>
<dbReference type="InterPro" id="IPR021109">
    <property type="entry name" value="Peptidase_aspartic_dom_sf"/>
</dbReference>
<dbReference type="PANTHER" id="PTHR47966">
    <property type="entry name" value="BETA-SITE APP-CLEAVING ENZYME, ISOFORM A-RELATED"/>
    <property type="match status" value="1"/>
</dbReference>
<organism evidence="5 6">
    <name type="scientific">Hydra vulgaris</name>
    <name type="common">Hydra</name>
    <name type="synonym">Hydra attenuata</name>
    <dbReference type="NCBI Taxonomy" id="6087"/>
    <lineage>
        <taxon>Eukaryota</taxon>
        <taxon>Metazoa</taxon>
        <taxon>Cnidaria</taxon>
        <taxon>Hydrozoa</taxon>
        <taxon>Hydroidolina</taxon>
        <taxon>Anthoathecata</taxon>
        <taxon>Aplanulata</taxon>
        <taxon>Hydridae</taxon>
        <taxon>Hydra</taxon>
    </lineage>
</organism>
<keyword evidence="5" id="KW-1185">Reference proteome</keyword>
<dbReference type="GO" id="GO:0008233">
    <property type="term" value="F:peptidase activity"/>
    <property type="evidence" value="ECO:0007669"/>
    <property type="project" value="UniProtKB-KW"/>
</dbReference>
<gene>
    <name evidence="6" type="primary">LOC100203582</name>
</gene>
<sequence>MKALSLTILLLCASLIFSEIHRIKIKKLETTVRRTLREQGFDFQKLGFQSEWGESPEVLRNYMDAQYYGDISLGTPPQPFKVVFDTGSSNLWVPSSHCGWTDIACLTHNKYHGDKSSTYVQNGTKFSIQYGSGSCSGYQSIDTLQVADIIVKNQMFGEATSEPGIAFVAAKFDGLLGMGYSQISVNGVVPPFYNMVDQKLVEDAVFSFYLDRNVNDSTGGELLLGGVDSSKFVGDITYTPVTVEGYWQFKMDKVVVNGEPMFCASGCNAIADTGTSLIAGPTEEVNKLNQMIGATPIVGGEYIIDCAKVPTLPSLEFWIGGKKFVLKGSDYVLKVSTLGQTECISGFIAIDVPPPRGPLWILGDVFIGPYYTVFDLKNNRVGFANTK</sequence>
<dbReference type="PRINTS" id="PR00792">
    <property type="entry name" value="PEPSIN"/>
</dbReference>
<dbReference type="Pfam" id="PF00026">
    <property type="entry name" value="Asp"/>
    <property type="match status" value="1"/>
</dbReference>
<keyword evidence="2" id="KW-0064">Aspartyl protease</keyword>
<feature type="domain" description="Peptidase A1" evidence="4">
    <location>
        <begin position="67"/>
        <end position="384"/>
    </location>
</feature>
<feature type="chain" id="PRO_5047514216" evidence="3">
    <location>
        <begin position="19"/>
        <end position="387"/>
    </location>
</feature>
<keyword evidence="3" id="KW-0732">Signal</keyword>